<keyword evidence="7" id="KW-1185">Reference proteome</keyword>
<keyword evidence="4" id="KW-0808">Transferase</keyword>
<gene>
    <name evidence="6" type="ORF">CDQ84_03205</name>
</gene>
<dbReference type="RefSeq" id="WP_103080287.1">
    <property type="nucleotide sequence ID" value="NZ_CP021850.1"/>
</dbReference>
<protein>
    <recommendedName>
        <fullName evidence="5">Glycosyltransferase 2-like domain-containing protein</fullName>
    </recommendedName>
</protein>
<dbReference type="AlphaFoldDB" id="A0A2K2FJZ9"/>
<comment type="caution">
    <text evidence="6">The sequence shown here is derived from an EMBL/GenBank/DDBJ whole genome shotgun (WGS) entry which is preliminary data.</text>
</comment>
<evidence type="ECO:0000256" key="2">
    <source>
        <dbReference type="ARBA" id="ARBA00006739"/>
    </source>
</evidence>
<dbReference type="CDD" id="cd04185">
    <property type="entry name" value="GT_2_like_b"/>
    <property type="match status" value="1"/>
</dbReference>
<dbReference type="InterPro" id="IPR029044">
    <property type="entry name" value="Nucleotide-diphossugar_trans"/>
</dbReference>
<evidence type="ECO:0000313" key="7">
    <source>
        <dbReference type="Proteomes" id="UP000236151"/>
    </source>
</evidence>
<name>A0A2K2FJZ9_9CLOT</name>
<dbReference type="PANTHER" id="PTHR43179">
    <property type="entry name" value="RHAMNOSYLTRANSFERASE WBBL"/>
    <property type="match status" value="1"/>
</dbReference>
<feature type="domain" description="Glycosyltransferase 2-like" evidence="5">
    <location>
        <begin position="8"/>
        <end position="126"/>
    </location>
</feature>
<sequence length="281" mass="33226">MNYKIATVIVTYNRKNMLLKNIECLLKQSRQINKIYIIDNASTDGTEDSIKKYLDNPIIIYKRLTENIGGSGGFYTGIKQAYEDGFDYIWGMDDDAFPKVNALQEICDIIDTRKELACYWSNCNNDSDFCSNIKEVTTWMFVGFFIPKEIIDKVGLPRKDFFIYYDDDEYARRIIKKGYKIYKIRDSIISHSDFGHRENFEKKILAKQIVFPKMANWRMYYFIRNSILMYDFYDKKKYIQLLYVLPKIFMKLVLLGVPQKKVFFKAYIDGVRGKSGIVMRP</sequence>
<evidence type="ECO:0000313" key="6">
    <source>
        <dbReference type="EMBL" id="PNU00904.1"/>
    </source>
</evidence>
<dbReference type="KEGG" id="cthd:CDO33_01175"/>
<comment type="pathway">
    <text evidence="1">Cell wall biogenesis; cell wall polysaccharide biosynthesis.</text>
</comment>
<dbReference type="Pfam" id="PF00535">
    <property type="entry name" value="Glycos_transf_2"/>
    <property type="match status" value="1"/>
</dbReference>
<keyword evidence="3" id="KW-0328">Glycosyltransferase</keyword>
<dbReference type="SUPFAM" id="SSF53448">
    <property type="entry name" value="Nucleotide-diphospho-sugar transferases"/>
    <property type="match status" value="1"/>
</dbReference>
<dbReference type="OrthoDB" id="7665907at2"/>
<evidence type="ECO:0000256" key="1">
    <source>
        <dbReference type="ARBA" id="ARBA00004776"/>
    </source>
</evidence>
<dbReference type="PANTHER" id="PTHR43179:SF12">
    <property type="entry name" value="GALACTOFURANOSYLTRANSFERASE GLFT2"/>
    <property type="match status" value="1"/>
</dbReference>
<organism evidence="6 7">
    <name type="scientific">Clostridium thermosuccinogenes</name>
    <dbReference type="NCBI Taxonomy" id="84032"/>
    <lineage>
        <taxon>Bacteria</taxon>
        <taxon>Bacillati</taxon>
        <taxon>Bacillota</taxon>
        <taxon>Clostridia</taxon>
        <taxon>Eubacteriales</taxon>
        <taxon>Clostridiaceae</taxon>
        <taxon>Clostridium</taxon>
    </lineage>
</organism>
<dbReference type="Proteomes" id="UP000236151">
    <property type="component" value="Unassembled WGS sequence"/>
</dbReference>
<evidence type="ECO:0000259" key="5">
    <source>
        <dbReference type="Pfam" id="PF00535"/>
    </source>
</evidence>
<dbReference type="EMBL" id="NIOJ01000005">
    <property type="protein sequence ID" value="PNU00904.1"/>
    <property type="molecule type" value="Genomic_DNA"/>
</dbReference>
<evidence type="ECO:0000256" key="4">
    <source>
        <dbReference type="ARBA" id="ARBA00022679"/>
    </source>
</evidence>
<evidence type="ECO:0000256" key="3">
    <source>
        <dbReference type="ARBA" id="ARBA00022676"/>
    </source>
</evidence>
<proteinExistence type="inferred from homology"/>
<dbReference type="GO" id="GO:0016757">
    <property type="term" value="F:glycosyltransferase activity"/>
    <property type="evidence" value="ECO:0007669"/>
    <property type="project" value="UniProtKB-KW"/>
</dbReference>
<accession>A0A2K2FJZ9</accession>
<dbReference type="InterPro" id="IPR001173">
    <property type="entry name" value="Glyco_trans_2-like"/>
</dbReference>
<comment type="similarity">
    <text evidence="2">Belongs to the glycosyltransferase 2 family.</text>
</comment>
<dbReference type="Gene3D" id="3.90.550.10">
    <property type="entry name" value="Spore Coat Polysaccharide Biosynthesis Protein SpsA, Chain A"/>
    <property type="match status" value="1"/>
</dbReference>
<reference evidence="6 7" key="1">
    <citation type="submission" date="2017-06" db="EMBL/GenBank/DDBJ databases">
        <title>Investigating the central metabolism of Clostridium thermosuccinogenes.</title>
        <authorList>
            <person name="Koendjbiharie J.G."/>
            <person name="van Kranenburg R."/>
        </authorList>
    </citation>
    <scope>NUCLEOTIDE SEQUENCE [LARGE SCALE GENOMIC DNA]</scope>
    <source>
        <strain evidence="6 7">DSM 5806</strain>
    </source>
</reference>